<dbReference type="PRINTS" id="PR00007">
    <property type="entry name" value="COMPLEMNTC1Q"/>
</dbReference>
<dbReference type="EMBL" id="JBJQND010000002">
    <property type="protein sequence ID" value="KAL3886463.1"/>
    <property type="molecule type" value="Genomic_DNA"/>
</dbReference>
<dbReference type="AlphaFoldDB" id="A0ABD3XN64"/>
<dbReference type="InterPro" id="IPR050822">
    <property type="entry name" value="Cerebellin_Synaptic_Org"/>
</dbReference>
<keyword evidence="3 5" id="KW-0732">Signal</keyword>
<comment type="caution">
    <text evidence="7">The sequence shown here is derived from an EMBL/GenBank/DDBJ whole genome shotgun (WGS) entry which is preliminary data.</text>
</comment>
<evidence type="ECO:0000256" key="5">
    <source>
        <dbReference type="SAM" id="SignalP"/>
    </source>
</evidence>
<evidence type="ECO:0000313" key="8">
    <source>
        <dbReference type="Proteomes" id="UP001634394"/>
    </source>
</evidence>
<keyword evidence="8" id="KW-1185">Reference proteome</keyword>
<dbReference type="InterPro" id="IPR008983">
    <property type="entry name" value="Tumour_necrosis_fac-like_dom"/>
</dbReference>
<evidence type="ECO:0000256" key="1">
    <source>
        <dbReference type="ARBA" id="ARBA00004613"/>
    </source>
</evidence>
<dbReference type="Pfam" id="PF00386">
    <property type="entry name" value="C1q"/>
    <property type="match status" value="1"/>
</dbReference>
<dbReference type="GO" id="GO:0005576">
    <property type="term" value="C:extracellular region"/>
    <property type="evidence" value="ECO:0007669"/>
    <property type="project" value="UniProtKB-SubCell"/>
</dbReference>
<reference evidence="7 8" key="1">
    <citation type="submission" date="2024-11" db="EMBL/GenBank/DDBJ databases">
        <title>Chromosome-level genome assembly of the freshwater bivalve Anodonta woodiana.</title>
        <authorList>
            <person name="Chen X."/>
        </authorList>
    </citation>
    <scope>NUCLEOTIDE SEQUENCE [LARGE SCALE GENOMIC DNA]</scope>
    <source>
        <strain evidence="7">MN2024</strain>
        <tissue evidence="7">Gills</tissue>
    </source>
</reference>
<dbReference type="Gene3D" id="2.60.120.40">
    <property type="match status" value="1"/>
</dbReference>
<dbReference type="SUPFAM" id="SSF49842">
    <property type="entry name" value="TNF-like"/>
    <property type="match status" value="1"/>
</dbReference>
<evidence type="ECO:0000256" key="4">
    <source>
        <dbReference type="SAM" id="Coils"/>
    </source>
</evidence>
<evidence type="ECO:0000256" key="2">
    <source>
        <dbReference type="ARBA" id="ARBA00022525"/>
    </source>
</evidence>
<feature type="chain" id="PRO_5044765143" description="C1q domain-containing protein" evidence="5">
    <location>
        <begin position="20"/>
        <end position="312"/>
    </location>
</feature>
<feature type="signal peptide" evidence="5">
    <location>
        <begin position="1"/>
        <end position="19"/>
    </location>
</feature>
<dbReference type="SMART" id="SM00110">
    <property type="entry name" value="C1Q"/>
    <property type="match status" value="1"/>
</dbReference>
<accession>A0ABD3XN64</accession>
<dbReference type="PANTHER" id="PTHR22923">
    <property type="entry name" value="CEREBELLIN-RELATED"/>
    <property type="match status" value="1"/>
</dbReference>
<evidence type="ECO:0000256" key="3">
    <source>
        <dbReference type="ARBA" id="ARBA00022729"/>
    </source>
</evidence>
<dbReference type="PROSITE" id="PS50871">
    <property type="entry name" value="C1Q"/>
    <property type="match status" value="1"/>
</dbReference>
<keyword evidence="4" id="KW-0175">Coiled coil</keyword>
<evidence type="ECO:0000259" key="6">
    <source>
        <dbReference type="PROSITE" id="PS50871"/>
    </source>
</evidence>
<dbReference type="InterPro" id="IPR001073">
    <property type="entry name" value="C1q_dom"/>
</dbReference>
<sequence length="312" mass="34992">MQSLIIFYILFQAIYLGTADEKVKYDKDGGMFSVLLKKISDLEERDREFDTKLEEINVLKERLDEAQRRLRNMEELEDRLQKAEERIMMLLHGVDDNTIETNATKSDTKVLHLNETHGNMGKGSSGHVWIRRAVSSIESRQAAMGDKIEELLSFKNRIQAVQNMADTTSMKRAVTRKVAFTAMFSSSPVTITKGQTLIFNKVDYNEGNAYDPYAGIFTCPVSGTYLFFTNILSVPHRGTVETEIVVDGIGRGRTNAFDSVDVDQGTAAAALHCTAGRRIWVKCMAGTQTWGDMYSSFTGVLLWPDDSAINSN</sequence>
<feature type="domain" description="C1q" evidence="6">
    <location>
        <begin position="173"/>
        <end position="308"/>
    </location>
</feature>
<proteinExistence type="predicted"/>
<dbReference type="PANTHER" id="PTHR22923:SF116">
    <property type="entry name" value="C1Q DOMAIN-CONTAINING PROTEIN"/>
    <property type="match status" value="1"/>
</dbReference>
<protein>
    <recommendedName>
        <fullName evidence="6">C1q domain-containing protein</fullName>
    </recommendedName>
</protein>
<dbReference type="Proteomes" id="UP001634394">
    <property type="component" value="Unassembled WGS sequence"/>
</dbReference>
<gene>
    <name evidence="7" type="ORF">ACJMK2_026448</name>
</gene>
<comment type="subcellular location">
    <subcellularLocation>
        <location evidence="1">Secreted</location>
    </subcellularLocation>
</comment>
<feature type="coiled-coil region" evidence="4">
    <location>
        <begin position="49"/>
        <end position="93"/>
    </location>
</feature>
<keyword evidence="2" id="KW-0964">Secreted</keyword>
<evidence type="ECO:0000313" key="7">
    <source>
        <dbReference type="EMBL" id="KAL3886463.1"/>
    </source>
</evidence>
<organism evidence="7 8">
    <name type="scientific">Sinanodonta woodiana</name>
    <name type="common">Chinese pond mussel</name>
    <name type="synonym">Anodonta woodiana</name>
    <dbReference type="NCBI Taxonomy" id="1069815"/>
    <lineage>
        <taxon>Eukaryota</taxon>
        <taxon>Metazoa</taxon>
        <taxon>Spiralia</taxon>
        <taxon>Lophotrochozoa</taxon>
        <taxon>Mollusca</taxon>
        <taxon>Bivalvia</taxon>
        <taxon>Autobranchia</taxon>
        <taxon>Heteroconchia</taxon>
        <taxon>Palaeoheterodonta</taxon>
        <taxon>Unionida</taxon>
        <taxon>Unionoidea</taxon>
        <taxon>Unionidae</taxon>
        <taxon>Unioninae</taxon>
        <taxon>Sinanodonta</taxon>
    </lineage>
</organism>
<name>A0ABD3XN64_SINWO</name>